<reference evidence="2" key="1">
    <citation type="submission" date="2015-08" db="EMBL/GenBank/DDBJ databases">
        <authorList>
            <person name="Varghese N."/>
        </authorList>
    </citation>
    <scope>NUCLEOTIDE SEQUENCE [LARGE SCALE GENOMIC DNA]</scope>
    <source>
        <strain evidence="2">DSM 27808</strain>
    </source>
</reference>
<dbReference type="EMBL" id="CYHB01000001">
    <property type="protein sequence ID" value="CUA82499.1"/>
    <property type="molecule type" value="Genomic_DNA"/>
</dbReference>
<organism evidence="1 2">
    <name type="scientific">Pseudidiomarina woesei</name>
    <dbReference type="NCBI Taxonomy" id="1381080"/>
    <lineage>
        <taxon>Bacteria</taxon>
        <taxon>Pseudomonadati</taxon>
        <taxon>Pseudomonadota</taxon>
        <taxon>Gammaproteobacteria</taxon>
        <taxon>Alteromonadales</taxon>
        <taxon>Idiomarinaceae</taxon>
        <taxon>Pseudidiomarina</taxon>
    </lineage>
</organism>
<evidence type="ECO:0000313" key="2">
    <source>
        <dbReference type="Proteomes" id="UP000182598"/>
    </source>
</evidence>
<name>A0A0K6GV68_9GAMM</name>
<dbReference type="PANTHER" id="PTHR39338">
    <property type="entry name" value="BLL5662 PROTEIN-RELATED"/>
    <property type="match status" value="1"/>
</dbReference>
<gene>
    <name evidence="1" type="ORF">Ga0061064_0066</name>
</gene>
<protein>
    <submittedName>
        <fullName evidence="1">Uncharacterized conserved protein, contains von Willebrand factor type A (VWA) domain</fullName>
    </submittedName>
</protein>
<dbReference type="AlphaFoldDB" id="A0A0K6GV68"/>
<dbReference type="Pfam" id="PF05762">
    <property type="entry name" value="VWA_CoxE"/>
    <property type="match status" value="1"/>
</dbReference>
<accession>A0A0K6GV68</accession>
<evidence type="ECO:0000313" key="1">
    <source>
        <dbReference type="EMBL" id="CUA82499.1"/>
    </source>
</evidence>
<dbReference type="InterPro" id="IPR008912">
    <property type="entry name" value="Uncharacterised_CoxE"/>
</dbReference>
<dbReference type="RefSeq" id="WP_055437809.1">
    <property type="nucleotide sequence ID" value="NZ_CYHB01000001.1"/>
</dbReference>
<dbReference type="Proteomes" id="UP000182598">
    <property type="component" value="Unassembled WGS sequence"/>
</dbReference>
<dbReference type="PANTHER" id="PTHR39338:SF7">
    <property type="entry name" value="BLL6692 PROTEIN"/>
    <property type="match status" value="1"/>
</dbReference>
<sequence length="403" mass="46226">MLIEFFLCLRKHGLNTSLTELLDLLGALERGMVFANVDDFYTLARLVLVKDESQYDRFDRAFAEYFEGVEQVDLASAIPADWLERSLQRQLSDEDKAKLQALGGLDELLKTFRERLAEQQKRHAGGNKWIGTGGTSPFGAYGYHPEGIRIGQEGSNARRAVKVWDKREFRDLDGDSELSNRNLQLALRKLRKFARTGAADELDLNATIRATSQKAGLLDLQWQAERHNAVKVLLLFDVGGSMDDYIYECEQLFAAARNEFKHLEFFYFHNCVYEHVWKDNSRRFAEKIPLLEIINRYGRDYKLIFVGDATMGPYEIAYPGGSVEHWNEEPGAVWMQRLLNHFTDAVWLNPQPTEHWRYYQSIDLMRQLVSQRMYPLTVDGISQAITTLLKKSAVAAVPSPSNS</sequence>
<proteinExistence type="predicted"/>
<dbReference type="OrthoDB" id="9764216at2"/>
<keyword evidence="2" id="KW-1185">Reference proteome</keyword>